<evidence type="ECO:0000313" key="6">
    <source>
        <dbReference type="EMBL" id="TKS75973.1"/>
    </source>
</evidence>
<dbReference type="Proteomes" id="UP000298787">
    <property type="component" value="Chromosome 9"/>
</dbReference>
<protein>
    <submittedName>
        <fullName evidence="6">Alpha-internexin</fullName>
    </submittedName>
</protein>
<organism evidence="6 7">
    <name type="scientific">Collichthys lucidus</name>
    <name type="common">Big head croaker</name>
    <name type="synonym">Sciaena lucida</name>
    <dbReference type="NCBI Taxonomy" id="240159"/>
    <lineage>
        <taxon>Eukaryota</taxon>
        <taxon>Metazoa</taxon>
        <taxon>Chordata</taxon>
        <taxon>Craniata</taxon>
        <taxon>Vertebrata</taxon>
        <taxon>Euteleostomi</taxon>
        <taxon>Actinopterygii</taxon>
        <taxon>Neopterygii</taxon>
        <taxon>Teleostei</taxon>
        <taxon>Neoteleostei</taxon>
        <taxon>Acanthomorphata</taxon>
        <taxon>Eupercaria</taxon>
        <taxon>Sciaenidae</taxon>
        <taxon>Collichthys</taxon>
    </lineage>
</organism>
<dbReference type="GO" id="GO:0005882">
    <property type="term" value="C:intermediate filament"/>
    <property type="evidence" value="ECO:0007669"/>
    <property type="project" value="UniProtKB-KW"/>
</dbReference>
<feature type="domain" description="IF rod" evidence="5">
    <location>
        <begin position="109"/>
        <end position="361"/>
    </location>
</feature>
<name>A0A4U5UM55_COLLU</name>
<evidence type="ECO:0000256" key="4">
    <source>
        <dbReference type="SAM" id="MobiDB-lite"/>
    </source>
</evidence>
<dbReference type="Gene3D" id="1.20.5.500">
    <property type="entry name" value="Single helix bin"/>
    <property type="match status" value="1"/>
</dbReference>
<dbReference type="STRING" id="240159.A0A4U5UM55"/>
<evidence type="ECO:0000256" key="2">
    <source>
        <dbReference type="ARBA" id="ARBA00023054"/>
    </source>
</evidence>
<keyword evidence="1" id="KW-0403">Intermediate filament</keyword>
<feature type="coiled-coil region" evidence="3">
    <location>
        <begin position="102"/>
        <end position="194"/>
    </location>
</feature>
<dbReference type="PANTHER" id="PTHR45652:SF11">
    <property type="entry name" value="NOTOCHORD GRANULAR SURFACE"/>
    <property type="match status" value="1"/>
</dbReference>
<feature type="region of interest" description="Disordered" evidence="4">
    <location>
        <begin position="455"/>
        <end position="480"/>
    </location>
</feature>
<dbReference type="InterPro" id="IPR006821">
    <property type="entry name" value="Intermed_filament_DNA-bd"/>
</dbReference>
<feature type="region of interest" description="Disordered" evidence="4">
    <location>
        <begin position="26"/>
        <end position="57"/>
    </location>
</feature>
<evidence type="ECO:0000313" key="7">
    <source>
        <dbReference type="Proteomes" id="UP000298787"/>
    </source>
</evidence>
<keyword evidence="2 3" id="KW-0175">Coiled coil</keyword>
<dbReference type="PANTHER" id="PTHR45652">
    <property type="entry name" value="GLIAL FIBRILLARY ACIDIC PROTEIN"/>
    <property type="match status" value="1"/>
</dbReference>
<accession>A0A4U5UM55</accession>
<evidence type="ECO:0000259" key="5">
    <source>
        <dbReference type="PROSITE" id="PS51842"/>
    </source>
</evidence>
<dbReference type="GO" id="GO:0045109">
    <property type="term" value="P:intermediate filament organization"/>
    <property type="evidence" value="ECO:0007669"/>
    <property type="project" value="TreeGrafter"/>
</dbReference>
<feature type="coiled-coil region" evidence="3">
    <location>
        <begin position="266"/>
        <end position="346"/>
    </location>
</feature>
<evidence type="ECO:0000256" key="3">
    <source>
        <dbReference type="SAM" id="Coils"/>
    </source>
</evidence>
<dbReference type="PROSITE" id="PS51842">
    <property type="entry name" value="IF_ROD_2"/>
    <property type="match status" value="1"/>
</dbReference>
<gene>
    <name evidence="6" type="ORF">D9C73_009866</name>
</gene>
<feature type="region of interest" description="Disordered" evidence="4">
    <location>
        <begin position="384"/>
        <end position="442"/>
    </location>
</feature>
<feature type="compositionally biased region" description="Low complexity" evidence="4">
    <location>
        <begin position="384"/>
        <end position="396"/>
    </location>
</feature>
<evidence type="ECO:0000256" key="1">
    <source>
        <dbReference type="ARBA" id="ARBA00022754"/>
    </source>
</evidence>
<dbReference type="Pfam" id="PF00038">
    <property type="entry name" value="Filament"/>
    <property type="match status" value="1"/>
</dbReference>
<dbReference type="SMART" id="SM01391">
    <property type="entry name" value="Filament"/>
    <property type="match status" value="1"/>
</dbReference>
<reference evidence="6 7" key="1">
    <citation type="submission" date="2019-01" db="EMBL/GenBank/DDBJ databases">
        <title>Genome Assembly of Collichthys lucidus.</title>
        <authorList>
            <person name="Cai M."/>
            <person name="Xiao S."/>
        </authorList>
    </citation>
    <scope>NUCLEOTIDE SEQUENCE [LARGE SCALE GENOMIC DNA]</scope>
    <source>
        <strain evidence="6">JT15FE1705JMU</strain>
        <tissue evidence="6">Muscle</tissue>
    </source>
</reference>
<dbReference type="FunFam" id="1.20.5.500:FF:000001">
    <property type="entry name" value="Type II keratin 23"/>
    <property type="match status" value="1"/>
</dbReference>
<dbReference type="Gene3D" id="1.20.5.1160">
    <property type="entry name" value="Vasodilator-stimulated phosphoprotein"/>
    <property type="match status" value="1"/>
</dbReference>
<dbReference type="Pfam" id="PF04732">
    <property type="entry name" value="Filament_head"/>
    <property type="match status" value="1"/>
</dbReference>
<dbReference type="Gene3D" id="1.20.5.170">
    <property type="match status" value="1"/>
</dbReference>
<dbReference type="EMBL" id="CM014086">
    <property type="protein sequence ID" value="TKS75973.1"/>
    <property type="molecule type" value="Genomic_DNA"/>
</dbReference>
<sequence>MSRSPERMSSYRRHFECTSAAPLAYQLRVSSPSPTRRDTRHRSASYTRSGGSMGRRAITSKPRMASSVSMGALCFGMSMGLGPKLDLDAAAAENQAFMTTRTNERQEMVRNLESQNKLLEAEIEALKGRHVRPSGLRQLYESQLRDLNRVAEQMKIQRDVDRATSGRIVLEKHLEQLESELAFLQRVHKEEIEELMQKIYSATARVDVTFGLPDLSSALRQIQSQYDSIAAKNLQEMNAWYGTKFQDLTSASSKHVQNVRSVREEITGYKKDILSKERELDALKTRNEYLEAQIRDGVEKYKKKEDDLQERIEAIKLDLKITKEKIALLLREYQDLLNVKMSLEIEITTYRKLIEGEDSRLSTMVGNLSLTGGLHLTSSASMCAASPADSSAPTATLKPDVGPSDKTAGGAEKAPSAGAPKVEVASSDTQTDLEGQATEMSERKTVLIRTVKTDEDTYESDTQERTIIISGAADDTEEEE</sequence>
<dbReference type="InterPro" id="IPR039008">
    <property type="entry name" value="IF_rod_dom"/>
</dbReference>
<dbReference type="SUPFAM" id="SSF64593">
    <property type="entry name" value="Intermediate filament protein, coiled coil region"/>
    <property type="match status" value="1"/>
</dbReference>
<proteinExistence type="predicted"/>
<dbReference type="InterPro" id="IPR050405">
    <property type="entry name" value="Intermediate_filament"/>
</dbReference>
<dbReference type="GO" id="GO:0005200">
    <property type="term" value="F:structural constituent of cytoskeleton"/>
    <property type="evidence" value="ECO:0007669"/>
    <property type="project" value="TreeGrafter"/>
</dbReference>
<dbReference type="GO" id="GO:0005737">
    <property type="term" value="C:cytoplasm"/>
    <property type="evidence" value="ECO:0007669"/>
    <property type="project" value="TreeGrafter"/>
</dbReference>
<dbReference type="AlphaFoldDB" id="A0A4U5UM55"/>
<keyword evidence="7" id="KW-1185">Reference proteome</keyword>